<dbReference type="EMBL" id="BAABDH010000035">
    <property type="protein sequence ID" value="GAA3934371.1"/>
    <property type="molecule type" value="Genomic_DNA"/>
</dbReference>
<dbReference type="RefSeq" id="WP_345112829.1">
    <property type="nucleotide sequence ID" value="NZ_BAABDH010000035.1"/>
</dbReference>
<dbReference type="InterPro" id="IPR029044">
    <property type="entry name" value="Nucleotide-diphossugar_trans"/>
</dbReference>
<evidence type="ECO:0000313" key="3">
    <source>
        <dbReference type="Proteomes" id="UP001499909"/>
    </source>
</evidence>
<evidence type="ECO:0000259" key="1">
    <source>
        <dbReference type="Pfam" id="PF00535"/>
    </source>
</evidence>
<keyword evidence="3" id="KW-1185">Reference proteome</keyword>
<dbReference type="InterPro" id="IPR050834">
    <property type="entry name" value="Glycosyltransf_2"/>
</dbReference>
<accession>A0ABP7N1Q6</accession>
<dbReference type="PANTHER" id="PTHR43685">
    <property type="entry name" value="GLYCOSYLTRANSFERASE"/>
    <property type="match status" value="1"/>
</dbReference>
<name>A0ABP7N1Q6_9BACT</name>
<comment type="caution">
    <text evidence="2">The sequence shown here is derived from an EMBL/GenBank/DDBJ whole genome shotgun (WGS) entry which is preliminary data.</text>
</comment>
<dbReference type="Gene3D" id="3.90.550.10">
    <property type="entry name" value="Spore Coat Polysaccharide Biosynthesis Protein SpsA, Chain A"/>
    <property type="match status" value="1"/>
</dbReference>
<protein>
    <submittedName>
        <fullName evidence="2">Glycosyltransferase</fullName>
    </submittedName>
</protein>
<dbReference type="InterPro" id="IPR001173">
    <property type="entry name" value="Glyco_trans_2-like"/>
</dbReference>
<proteinExistence type="predicted"/>
<organism evidence="2 3">
    <name type="scientific">Hymenobacter algoricola</name>
    <dbReference type="NCBI Taxonomy" id="486267"/>
    <lineage>
        <taxon>Bacteria</taxon>
        <taxon>Pseudomonadati</taxon>
        <taxon>Bacteroidota</taxon>
        <taxon>Cytophagia</taxon>
        <taxon>Cytophagales</taxon>
        <taxon>Hymenobacteraceae</taxon>
        <taxon>Hymenobacter</taxon>
    </lineage>
</organism>
<dbReference type="SUPFAM" id="SSF53448">
    <property type="entry name" value="Nucleotide-diphospho-sugar transferases"/>
    <property type="match status" value="1"/>
</dbReference>
<dbReference type="Pfam" id="PF00535">
    <property type="entry name" value="Glycos_transf_2"/>
    <property type="match status" value="1"/>
</dbReference>
<reference evidence="3" key="1">
    <citation type="journal article" date="2019" name="Int. J. Syst. Evol. Microbiol.">
        <title>The Global Catalogue of Microorganisms (GCM) 10K type strain sequencing project: providing services to taxonomists for standard genome sequencing and annotation.</title>
        <authorList>
            <consortium name="The Broad Institute Genomics Platform"/>
            <consortium name="The Broad Institute Genome Sequencing Center for Infectious Disease"/>
            <person name="Wu L."/>
            <person name="Ma J."/>
        </authorList>
    </citation>
    <scope>NUCLEOTIDE SEQUENCE [LARGE SCALE GENOMIC DNA]</scope>
    <source>
        <strain evidence="3">JCM 17214</strain>
    </source>
</reference>
<evidence type="ECO:0000313" key="2">
    <source>
        <dbReference type="EMBL" id="GAA3934371.1"/>
    </source>
</evidence>
<dbReference type="Proteomes" id="UP001499909">
    <property type="component" value="Unassembled WGS sequence"/>
</dbReference>
<sequence length="405" mass="44753">MEHVSPLRFHAAQEATAGLVSLTPWRIITPPRRKLQAVVIIPAKDEADQLPQTLAALAAQTDLAGCPLAPETYEIIVLANNCHDETAAVARYFAALHPALALHVAEIMLPPAEAHVGRARRQLMDEACRRLEFVASGHGVILSTDADTRVSPTWVAATLAELRTHRADAIGGRILTPRATGSPAQRRYHLRDTAYRLLRARLEDLIDPTAADPWPRHHQHFGASFAITARAYRRVGGLPAVAYLEDEALYQALCRHDLCVRHSPAVRVFTSDRHEGRVAVGLSWQLRQWAALQEQQQEPLVEGASQLVADWRLRRQLRQLWQLASQQTPLLPGLPASALQEAARQLGLLPMSLDQQLRQAATFGGLWQWAQQLRAQGAPAWLPVPLSQATAELRQQVAAWEAVAV</sequence>
<feature type="domain" description="Glycosyltransferase 2-like" evidence="1">
    <location>
        <begin position="39"/>
        <end position="199"/>
    </location>
</feature>
<dbReference type="PANTHER" id="PTHR43685:SF14">
    <property type="entry name" value="GLYCOSYLTRANSFERASE 2-LIKE DOMAIN-CONTAINING PROTEIN"/>
    <property type="match status" value="1"/>
</dbReference>
<gene>
    <name evidence="2" type="ORF">GCM10022406_18590</name>
</gene>